<keyword evidence="2" id="KW-1185">Reference proteome</keyword>
<reference evidence="1 2" key="1">
    <citation type="submission" date="2014-04" db="EMBL/GenBank/DDBJ databases">
        <authorList>
            <consortium name="DOE Joint Genome Institute"/>
            <person name="Kuo A."/>
            <person name="Kohler A."/>
            <person name="Nagy L.G."/>
            <person name="Floudas D."/>
            <person name="Copeland A."/>
            <person name="Barry K.W."/>
            <person name="Cichocki N."/>
            <person name="Veneault-Fourrey C."/>
            <person name="LaButti K."/>
            <person name="Lindquist E.A."/>
            <person name="Lipzen A."/>
            <person name="Lundell T."/>
            <person name="Morin E."/>
            <person name="Murat C."/>
            <person name="Sun H."/>
            <person name="Tunlid A."/>
            <person name="Henrissat B."/>
            <person name="Grigoriev I.V."/>
            <person name="Hibbett D.S."/>
            <person name="Martin F."/>
            <person name="Nordberg H.P."/>
            <person name="Cantor M.N."/>
            <person name="Hua S.X."/>
        </authorList>
    </citation>
    <scope>NUCLEOTIDE SEQUENCE [LARGE SCALE GENOMIC DNA]</scope>
    <source>
        <strain evidence="1 2">LaAM-08-1</strain>
    </source>
</reference>
<accession>A0A0C9WGJ0</accession>
<dbReference type="AlphaFoldDB" id="A0A0C9WGJ0"/>
<organism evidence="1 2">
    <name type="scientific">Laccaria amethystina LaAM-08-1</name>
    <dbReference type="NCBI Taxonomy" id="1095629"/>
    <lineage>
        <taxon>Eukaryota</taxon>
        <taxon>Fungi</taxon>
        <taxon>Dikarya</taxon>
        <taxon>Basidiomycota</taxon>
        <taxon>Agaricomycotina</taxon>
        <taxon>Agaricomycetes</taxon>
        <taxon>Agaricomycetidae</taxon>
        <taxon>Agaricales</taxon>
        <taxon>Agaricineae</taxon>
        <taxon>Hydnangiaceae</taxon>
        <taxon>Laccaria</taxon>
    </lineage>
</organism>
<dbReference type="HOGENOM" id="CLU_1845406_0_0_1"/>
<dbReference type="OrthoDB" id="3108440at2759"/>
<evidence type="ECO:0000313" key="2">
    <source>
        <dbReference type="Proteomes" id="UP000054477"/>
    </source>
</evidence>
<protein>
    <submittedName>
        <fullName evidence="1">Uncharacterized protein</fullName>
    </submittedName>
</protein>
<sequence length="139" mass="15760">MSTATQSPHHNEGTSNSVCTRVAGDSSLWETPTVFLYRDYQDMVYGLDAARLTWHMIPNILIEVLGEDTASELIDAFLKQHQAEKRLRDNSASFMRCASTSSSSPAVFRKDIQVEVVKQMMFRAEKEFSLLQKVVEQLN</sequence>
<proteinExistence type="predicted"/>
<dbReference type="Proteomes" id="UP000054477">
    <property type="component" value="Unassembled WGS sequence"/>
</dbReference>
<dbReference type="EMBL" id="KN839638">
    <property type="protein sequence ID" value="KIJ89529.1"/>
    <property type="molecule type" value="Genomic_DNA"/>
</dbReference>
<evidence type="ECO:0000313" key="1">
    <source>
        <dbReference type="EMBL" id="KIJ89529.1"/>
    </source>
</evidence>
<name>A0A0C9WGJ0_9AGAR</name>
<reference evidence="2" key="2">
    <citation type="submission" date="2015-01" db="EMBL/GenBank/DDBJ databases">
        <title>Evolutionary Origins and Diversification of the Mycorrhizal Mutualists.</title>
        <authorList>
            <consortium name="DOE Joint Genome Institute"/>
            <consortium name="Mycorrhizal Genomics Consortium"/>
            <person name="Kohler A."/>
            <person name="Kuo A."/>
            <person name="Nagy L.G."/>
            <person name="Floudas D."/>
            <person name="Copeland A."/>
            <person name="Barry K.W."/>
            <person name="Cichocki N."/>
            <person name="Veneault-Fourrey C."/>
            <person name="LaButti K."/>
            <person name="Lindquist E.A."/>
            <person name="Lipzen A."/>
            <person name="Lundell T."/>
            <person name="Morin E."/>
            <person name="Murat C."/>
            <person name="Riley R."/>
            <person name="Ohm R."/>
            <person name="Sun H."/>
            <person name="Tunlid A."/>
            <person name="Henrissat B."/>
            <person name="Grigoriev I.V."/>
            <person name="Hibbett D.S."/>
            <person name="Martin F."/>
        </authorList>
    </citation>
    <scope>NUCLEOTIDE SEQUENCE [LARGE SCALE GENOMIC DNA]</scope>
    <source>
        <strain evidence="2">LaAM-08-1</strain>
    </source>
</reference>
<gene>
    <name evidence="1" type="ORF">K443DRAFT_117863</name>
</gene>